<dbReference type="Pfam" id="PF13448">
    <property type="entry name" value="DUF4114"/>
    <property type="match status" value="1"/>
</dbReference>
<comment type="caution">
    <text evidence="2">The sequence shown here is derived from an EMBL/GenBank/DDBJ whole genome shotgun (WGS) entry which is preliminary data.</text>
</comment>
<name>A0ABR8A577_9CYAN</name>
<dbReference type="EMBL" id="JACJQH010000006">
    <property type="protein sequence ID" value="MBD2194953.1"/>
    <property type="molecule type" value="Genomic_DNA"/>
</dbReference>
<accession>A0ABR8A577</accession>
<sequence length="494" mass="52524">MSFLDPGVFNVGLDGQAKIEFLADSGSYHGELGLFSLKGMESLQLGSMEFIQESARRILSNSVAGYLAITDSTEGAKFSGDFGESEKNDGSFLGEKSFAMNPGEQFAFLLLPNGKISELVDSPKDKIAIFSIANANTDKSVHFAQLGQGTDKGATFGVEDILASQGSDWDYNDLIFQIKGATGKTSPLDALINSQKEWRKTESGKKLIDYAQQFSQFMTLAAPFNSAYTVKSLGEVPGLPTPYVGLAFKADDPNTLFIGSTPQGENSQIYAIALQRDANNHIIGFTGTANLLATAPGLNGGLIDAGLGFGPNNVLFYTTWNDNTVGQIKTGSSSADKQIDLNDLGFDASTGGLTFVPQGFPGAGRLKITSYDTSTFYDTTVSADGAGTWNIAPATKSVTLSGGTDAFVYVSGSMPEFKSQRILMTEQDADKVAVYSIDENGDPISSSRQDFLTGIDGPIGAAIDPLTGDFFFSTYSFGDFNPHGFNQVVVVKNI</sequence>
<reference evidence="2 3" key="1">
    <citation type="journal article" date="2020" name="ISME J.">
        <title>Comparative genomics reveals insights into cyanobacterial evolution and habitat adaptation.</title>
        <authorList>
            <person name="Chen M.Y."/>
            <person name="Teng W.K."/>
            <person name="Zhao L."/>
            <person name="Hu C.X."/>
            <person name="Zhou Y.K."/>
            <person name="Han B.P."/>
            <person name="Song L.R."/>
            <person name="Shu W.S."/>
        </authorList>
    </citation>
    <scope>NUCLEOTIDE SEQUENCE [LARGE SCALE GENOMIC DNA]</scope>
    <source>
        <strain evidence="2 3">FACHB-288</strain>
    </source>
</reference>
<gene>
    <name evidence="2" type="ORF">H6G24_05500</name>
</gene>
<evidence type="ECO:0000313" key="3">
    <source>
        <dbReference type="Proteomes" id="UP000658514"/>
    </source>
</evidence>
<organism evidence="2 3">
    <name type="scientific">Calothrix parietina FACHB-288</name>
    <dbReference type="NCBI Taxonomy" id="2692896"/>
    <lineage>
        <taxon>Bacteria</taxon>
        <taxon>Bacillati</taxon>
        <taxon>Cyanobacteriota</taxon>
        <taxon>Cyanophyceae</taxon>
        <taxon>Nostocales</taxon>
        <taxon>Calotrichaceae</taxon>
        <taxon>Calothrix</taxon>
    </lineage>
</organism>
<proteinExistence type="predicted"/>
<dbReference type="Proteomes" id="UP000658514">
    <property type="component" value="Unassembled WGS sequence"/>
</dbReference>
<dbReference type="InterPro" id="IPR025193">
    <property type="entry name" value="DUF4114"/>
</dbReference>
<protein>
    <submittedName>
        <fullName evidence="2">DUF4114 domain-containing protein</fullName>
    </submittedName>
</protein>
<feature type="domain" description="DUF4114" evidence="1">
    <location>
        <begin position="100"/>
        <end position="180"/>
    </location>
</feature>
<dbReference type="RefSeq" id="WP_190538880.1">
    <property type="nucleotide sequence ID" value="NZ_CAWPNO010000095.1"/>
</dbReference>
<keyword evidence="3" id="KW-1185">Reference proteome</keyword>
<evidence type="ECO:0000313" key="2">
    <source>
        <dbReference type="EMBL" id="MBD2194953.1"/>
    </source>
</evidence>
<evidence type="ECO:0000259" key="1">
    <source>
        <dbReference type="Pfam" id="PF13448"/>
    </source>
</evidence>